<proteinExistence type="predicted"/>
<name>A0A663EBN5_AQUCH</name>
<organism evidence="1 2">
    <name type="scientific">Aquila chrysaetos chrysaetos</name>
    <dbReference type="NCBI Taxonomy" id="223781"/>
    <lineage>
        <taxon>Eukaryota</taxon>
        <taxon>Metazoa</taxon>
        <taxon>Chordata</taxon>
        <taxon>Craniata</taxon>
        <taxon>Vertebrata</taxon>
        <taxon>Euteleostomi</taxon>
        <taxon>Archelosauria</taxon>
        <taxon>Archosauria</taxon>
        <taxon>Dinosauria</taxon>
        <taxon>Saurischia</taxon>
        <taxon>Theropoda</taxon>
        <taxon>Coelurosauria</taxon>
        <taxon>Aves</taxon>
        <taxon>Neognathae</taxon>
        <taxon>Neoaves</taxon>
        <taxon>Telluraves</taxon>
        <taxon>Accipitrimorphae</taxon>
        <taxon>Accipitriformes</taxon>
        <taxon>Accipitridae</taxon>
        <taxon>Accipitrinae</taxon>
        <taxon>Aquila</taxon>
    </lineage>
</organism>
<dbReference type="Ensembl" id="ENSACCT00020009735.1">
    <property type="protein sequence ID" value="ENSACCP00020009334.1"/>
    <property type="gene ID" value="ENSACCG00020006375.1"/>
</dbReference>
<keyword evidence="2" id="KW-1185">Reference proteome</keyword>
<accession>A0A663EBN5</accession>
<dbReference type="AlphaFoldDB" id="A0A663EBN5"/>
<sequence length="109" mass="11866">REWARRAVLQDEGLSQPMEGSCVAMAPSAPYKTRAPGAHLKQCSSNQPIIQKKRSKCTQPLCAELCLEALFSESPGVISSISLQRFVTHSEIRSPVASPVGFRGVCLPR</sequence>
<protein>
    <submittedName>
        <fullName evidence="1">Uncharacterized protein</fullName>
    </submittedName>
</protein>
<evidence type="ECO:0000313" key="2">
    <source>
        <dbReference type="Proteomes" id="UP000472275"/>
    </source>
</evidence>
<dbReference type="InParanoid" id="A0A663EBN5"/>
<reference evidence="1" key="2">
    <citation type="submission" date="2025-09" db="UniProtKB">
        <authorList>
            <consortium name="Ensembl"/>
        </authorList>
    </citation>
    <scope>IDENTIFICATION</scope>
</reference>
<evidence type="ECO:0000313" key="1">
    <source>
        <dbReference type="Ensembl" id="ENSACCP00020009334.1"/>
    </source>
</evidence>
<dbReference type="Proteomes" id="UP000472275">
    <property type="component" value="Chromosome 11"/>
</dbReference>
<reference evidence="1" key="1">
    <citation type="submission" date="2025-08" db="UniProtKB">
        <authorList>
            <consortium name="Ensembl"/>
        </authorList>
    </citation>
    <scope>IDENTIFICATION</scope>
</reference>